<dbReference type="Proteomes" id="UP000320176">
    <property type="component" value="Unassembled WGS sequence"/>
</dbReference>
<dbReference type="InterPro" id="IPR011990">
    <property type="entry name" value="TPR-like_helical_dom_sf"/>
</dbReference>
<evidence type="ECO:0000256" key="2">
    <source>
        <dbReference type="ARBA" id="ARBA00022803"/>
    </source>
</evidence>
<evidence type="ECO:0000313" key="5">
    <source>
        <dbReference type="Proteomes" id="UP000320176"/>
    </source>
</evidence>
<evidence type="ECO:0000256" key="1">
    <source>
        <dbReference type="ARBA" id="ARBA00022737"/>
    </source>
</evidence>
<organism evidence="4 5">
    <name type="scientific">Stieleria varia</name>
    <dbReference type="NCBI Taxonomy" id="2528005"/>
    <lineage>
        <taxon>Bacteria</taxon>
        <taxon>Pseudomonadati</taxon>
        <taxon>Planctomycetota</taxon>
        <taxon>Planctomycetia</taxon>
        <taxon>Pirellulales</taxon>
        <taxon>Pirellulaceae</taxon>
        <taxon>Stieleria</taxon>
    </lineage>
</organism>
<dbReference type="PROSITE" id="PS50005">
    <property type="entry name" value="TPR"/>
    <property type="match status" value="1"/>
</dbReference>
<proteinExistence type="predicted"/>
<keyword evidence="5" id="KW-1185">Reference proteome</keyword>
<keyword evidence="1" id="KW-0677">Repeat</keyword>
<gene>
    <name evidence="4" type="ORF">Pla52n_25480</name>
</gene>
<comment type="caution">
    <text evidence="4">The sequence shown here is derived from an EMBL/GenBank/DDBJ whole genome shotgun (WGS) entry which is preliminary data.</text>
</comment>
<dbReference type="Pfam" id="PF13432">
    <property type="entry name" value="TPR_16"/>
    <property type="match status" value="1"/>
</dbReference>
<dbReference type="SMART" id="SM00028">
    <property type="entry name" value="TPR"/>
    <property type="match status" value="5"/>
</dbReference>
<sequence length="423" mass="48556">MLSLIAIPAVVVAAVVAWFISQPIIAERFSRKGDQAIESGLYELADSYYQQADSTDHNDGRYKIAQARVARMQRQFGRAREILQQVRSFAARDSVKREALLLEIQEGNARQHHEQFGGLLNQYPDDVDSVWHAYVEGFENEEAIDLAYKLAESWIKERRDSPLAHLKYAQLAQDRTDLSTAQRHYQTALRLQPNQRDAWEGLTQVALLNYDYRDALQYSEQVLRFDPENVEAKLHRAQSLTILQRDDEAMSELEHVLRLQSENFSARFDLANLLIKHEQAAKAIAVMKPFESEFNNDVAINYMLALAHQQLGDDDAATLFLQKHLDGGEELNRLEMLIENTPEPQRDFSFCKSVGMSYLQVKWDAAFRWLDQAAAMQPVDAALQNALADFARKRGDKVLEAKYREQAELVRRMLNTERAGQVR</sequence>
<dbReference type="PANTHER" id="PTHR45586">
    <property type="entry name" value="TPR REPEAT-CONTAINING PROTEIN PA4667"/>
    <property type="match status" value="1"/>
</dbReference>
<keyword evidence="2 3" id="KW-0802">TPR repeat</keyword>
<feature type="repeat" description="TPR" evidence="3">
    <location>
        <begin position="196"/>
        <end position="229"/>
    </location>
</feature>
<evidence type="ECO:0000256" key="3">
    <source>
        <dbReference type="PROSITE-ProRule" id="PRU00339"/>
    </source>
</evidence>
<dbReference type="InterPro" id="IPR051012">
    <property type="entry name" value="CellSynth/LPSAsmb/PSIAsmb"/>
</dbReference>
<name>A0A5C6AYE5_9BACT</name>
<dbReference type="SUPFAM" id="SSF48452">
    <property type="entry name" value="TPR-like"/>
    <property type="match status" value="2"/>
</dbReference>
<dbReference type="Gene3D" id="1.25.40.10">
    <property type="entry name" value="Tetratricopeptide repeat domain"/>
    <property type="match status" value="1"/>
</dbReference>
<protein>
    <submittedName>
        <fullName evidence="4">Tetratricopeptide repeat protein</fullName>
    </submittedName>
</protein>
<dbReference type="EMBL" id="SJPN01000003">
    <property type="protein sequence ID" value="TWU04507.1"/>
    <property type="molecule type" value="Genomic_DNA"/>
</dbReference>
<accession>A0A5C6AYE5</accession>
<reference evidence="4 5" key="1">
    <citation type="submission" date="2019-02" db="EMBL/GenBank/DDBJ databases">
        <title>Deep-cultivation of Planctomycetes and their phenomic and genomic characterization uncovers novel biology.</title>
        <authorList>
            <person name="Wiegand S."/>
            <person name="Jogler M."/>
            <person name="Boedeker C."/>
            <person name="Pinto D."/>
            <person name="Vollmers J."/>
            <person name="Rivas-Marin E."/>
            <person name="Kohn T."/>
            <person name="Peeters S.H."/>
            <person name="Heuer A."/>
            <person name="Rast P."/>
            <person name="Oberbeckmann S."/>
            <person name="Bunk B."/>
            <person name="Jeske O."/>
            <person name="Meyerdierks A."/>
            <person name="Storesund J.E."/>
            <person name="Kallscheuer N."/>
            <person name="Luecker S."/>
            <person name="Lage O.M."/>
            <person name="Pohl T."/>
            <person name="Merkel B.J."/>
            <person name="Hornburger P."/>
            <person name="Mueller R.-W."/>
            <person name="Bruemmer F."/>
            <person name="Labrenz M."/>
            <person name="Spormann A.M."/>
            <person name="Op Den Camp H."/>
            <person name="Overmann J."/>
            <person name="Amann R."/>
            <person name="Jetten M.S.M."/>
            <person name="Mascher T."/>
            <person name="Medema M.H."/>
            <person name="Devos D.P."/>
            <person name="Kaster A.-K."/>
            <person name="Ovreas L."/>
            <person name="Rohde M."/>
            <person name="Galperin M.Y."/>
            <person name="Jogler C."/>
        </authorList>
    </citation>
    <scope>NUCLEOTIDE SEQUENCE [LARGE SCALE GENOMIC DNA]</scope>
    <source>
        <strain evidence="4 5">Pla52n</strain>
    </source>
</reference>
<evidence type="ECO:0000313" key="4">
    <source>
        <dbReference type="EMBL" id="TWU04507.1"/>
    </source>
</evidence>
<dbReference type="InterPro" id="IPR019734">
    <property type="entry name" value="TPR_rpt"/>
</dbReference>
<dbReference type="AlphaFoldDB" id="A0A5C6AYE5"/>
<dbReference type="PANTHER" id="PTHR45586:SF1">
    <property type="entry name" value="LIPOPOLYSACCHARIDE ASSEMBLY PROTEIN B"/>
    <property type="match status" value="1"/>
</dbReference>